<evidence type="ECO:0000313" key="5">
    <source>
        <dbReference type="EMBL" id="VWO94247.1"/>
    </source>
</evidence>
<evidence type="ECO:0000256" key="4">
    <source>
        <dbReference type="SAM" id="MobiDB-lite"/>
    </source>
</evidence>
<comment type="subcellular location">
    <subcellularLocation>
        <location evidence="1">Nucleus</location>
    </subcellularLocation>
</comment>
<feature type="region of interest" description="Disordered" evidence="4">
    <location>
        <begin position="1"/>
        <end position="114"/>
    </location>
</feature>
<feature type="region of interest" description="Disordered" evidence="4">
    <location>
        <begin position="1073"/>
        <end position="1095"/>
    </location>
</feature>
<dbReference type="InterPro" id="IPR013633">
    <property type="entry name" value="NRDE-2"/>
</dbReference>
<dbReference type="Pfam" id="PF08424">
    <property type="entry name" value="NRDE-2"/>
    <property type="match status" value="1"/>
</dbReference>
<evidence type="ECO:0000256" key="3">
    <source>
        <dbReference type="ARBA" id="ARBA00023242"/>
    </source>
</evidence>
<organism evidence="5">
    <name type="scientific">Ganoderma boninense</name>
    <dbReference type="NCBI Taxonomy" id="34458"/>
    <lineage>
        <taxon>Eukaryota</taxon>
        <taxon>Fungi</taxon>
        <taxon>Dikarya</taxon>
        <taxon>Basidiomycota</taxon>
        <taxon>Agaricomycotina</taxon>
        <taxon>Agaricomycetes</taxon>
        <taxon>Polyporales</taxon>
        <taxon>Polyporaceae</taxon>
        <taxon>Ganoderma</taxon>
    </lineage>
</organism>
<feature type="compositionally biased region" description="Basic and acidic residues" evidence="4">
    <location>
        <begin position="85"/>
        <end position="114"/>
    </location>
</feature>
<comment type="similarity">
    <text evidence="2">Belongs to the NRDE2 family.</text>
</comment>
<evidence type="ECO:0000256" key="1">
    <source>
        <dbReference type="ARBA" id="ARBA00004123"/>
    </source>
</evidence>
<dbReference type="SUPFAM" id="SSF48452">
    <property type="entry name" value="TPR-like"/>
    <property type="match status" value="1"/>
</dbReference>
<dbReference type="EMBL" id="LR723859">
    <property type="protein sequence ID" value="VWO94247.1"/>
    <property type="molecule type" value="Genomic_DNA"/>
</dbReference>
<feature type="compositionally biased region" description="Basic and acidic residues" evidence="4">
    <location>
        <begin position="33"/>
        <end position="55"/>
    </location>
</feature>
<feature type="region of interest" description="Disordered" evidence="4">
    <location>
        <begin position="261"/>
        <end position="293"/>
    </location>
</feature>
<proteinExistence type="inferred from homology"/>
<dbReference type="InterPro" id="IPR011990">
    <property type="entry name" value="TPR-like_helical_dom_sf"/>
</dbReference>
<feature type="compositionally biased region" description="Low complexity" evidence="4">
    <location>
        <begin position="1"/>
        <end position="14"/>
    </location>
</feature>
<dbReference type="GO" id="GO:0071013">
    <property type="term" value="C:catalytic step 2 spliceosome"/>
    <property type="evidence" value="ECO:0007669"/>
    <property type="project" value="TreeGrafter"/>
</dbReference>
<evidence type="ECO:0000256" key="2">
    <source>
        <dbReference type="ARBA" id="ARBA00009265"/>
    </source>
</evidence>
<sequence>MSSFSSFPAFASFPDLHPGPSTRTSTPRAAETTGDKDNGHKKSKRGEDREDDSERRKKKKHKHKHRVGEDGERARHKRRSSSRSPTRERQRYGLEDDERRKWEEDRGHRKEDVDRRNAEQGLVYFTDQKGDPLNVRFGGLHAGDVPRYRLVGGGKKVLGLNPTLSVVYRGRGGLEIGPFGRRKVLIYPALSMSVRSFTTQQIPSLGDSSTRALLAAPPQRRFLASSGDRYKFQEANGFIPVRTAKPSKDVQAYREIELGKQGLDSDESDLSEESASSGDESDTTPLTSSQSTLKSLEGRLSANPTDIPTWLSLLSHTISTVPITSKNASRARADISLSVLSRAISTHPSNLRSRTLRLKYLKAGETVWEPGKLEEEWEDAIKVGDIEIWMAWFDWRVRRTPNLLETIAEDLERILRTSTVHEDEVGQLRIFWRAAIALRDAGYVERANALFQAQAELLYAIPEQLHDKPFEVQLDAMEEYWDSEVPRLGEAEASGWAAWDAYRHEHTLRPSKAAAAAPDMSDPYSKWAAAEGLADRTRAISLRSTDEDEDVDPYAVVLFSDIRPLLLCLRSSRSKDVFRHIWLAFLGVHVPGFLQSLSEHPEDNLDDRWAYSHLATEPYLASLFPPTTSTTRITADAHAGVLIGRERVFGSGFGPVKNWGYDVIGPLETQQPAKWTMWSTQDVQGVDLPLVRAIFRQCRLEQGGSNWDVLAVAFEAAVDVKSAVKLSKSLLAGAPESLRNWAAHARLETLRGKVKDARKVYQTVLGSDQNRPGEGTLWWDWARLEWLSGNDDTALQVILQASRVVGSGATAVLRTKRHFVDLLAQTSDLHWKEREGWIKAAALLELLTSSVQSALTLFDAHLSGMQARSSAHESLTIASLSLLYNHAMVLKNATPPALLRERAENAIDMYPNNTAILGMFLEAEKGQGIWGRVRAVLGETAADGTGKEKGVTRRVAEAWVAGWEQGRWEAEVERTRGGLAAAVEDERTRGSAVLWKVFIAFEIRAGEPERAKKLLFRAVGECPLVKELYLLAFGPLREVFSTRELRLLGETMAERRIRMRVGLDEAVGDWTDNVNRARGEPQPASEPGDEDEIEESARELRRLMPY</sequence>
<protein>
    <submittedName>
        <fullName evidence="5">Pre-mRNA-splicing factor CLF1 (Crooked-neck-like protein 1)</fullName>
    </submittedName>
</protein>
<gene>
    <name evidence="5" type="primary">Q9HF03</name>
</gene>
<dbReference type="GO" id="GO:0031048">
    <property type="term" value="P:regulatory ncRNA-mediated heterochromatin formation"/>
    <property type="evidence" value="ECO:0007669"/>
    <property type="project" value="TreeGrafter"/>
</dbReference>
<accession>A0A5K1JRF6</accession>
<dbReference type="AlphaFoldDB" id="A0A5K1JRF6"/>
<name>A0A5K1JRF6_9APHY</name>
<dbReference type="Gene3D" id="1.25.40.10">
    <property type="entry name" value="Tetratricopeptide repeat domain"/>
    <property type="match status" value="1"/>
</dbReference>
<dbReference type="PANTHER" id="PTHR13471:SF0">
    <property type="entry name" value="NUCLEAR EXOSOME REGULATOR NRDE2"/>
    <property type="match status" value="1"/>
</dbReference>
<keyword evidence="3" id="KW-0539">Nucleus</keyword>
<dbReference type="PANTHER" id="PTHR13471">
    <property type="entry name" value="TETRATRICOPEPTIDE-LIKE HELICAL"/>
    <property type="match status" value="1"/>
</dbReference>
<feature type="compositionally biased region" description="Basic residues" evidence="4">
    <location>
        <begin position="56"/>
        <end position="66"/>
    </location>
</feature>
<dbReference type="GO" id="GO:1902369">
    <property type="term" value="P:negative regulation of RNA catabolic process"/>
    <property type="evidence" value="ECO:0007669"/>
    <property type="project" value="TreeGrafter"/>
</dbReference>
<feature type="compositionally biased region" description="Polar residues" evidence="4">
    <location>
        <begin position="283"/>
        <end position="293"/>
    </location>
</feature>
<reference evidence="5" key="1">
    <citation type="submission" date="2019-10" db="EMBL/GenBank/DDBJ databases">
        <authorList>
            <person name="Nor Muhammad N."/>
        </authorList>
    </citation>
    <scope>NUCLEOTIDE SEQUENCE</scope>
</reference>